<feature type="region of interest" description="Disordered" evidence="1">
    <location>
        <begin position="16"/>
        <end position="35"/>
    </location>
</feature>
<reference evidence="2" key="1">
    <citation type="submission" date="2021-10" db="EMBL/GenBank/DDBJ databases">
        <title>Melipona bicolor Genome sequencing and assembly.</title>
        <authorList>
            <person name="Araujo N.S."/>
            <person name="Arias M.C."/>
        </authorList>
    </citation>
    <scope>NUCLEOTIDE SEQUENCE</scope>
    <source>
        <strain evidence="2">USP_2M_L1-L4_2017</strain>
        <tissue evidence="2">Whole body</tissue>
    </source>
</reference>
<keyword evidence="3" id="KW-1185">Reference proteome</keyword>
<gene>
    <name evidence="2" type="ORF">K0M31_020131</name>
</gene>
<protein>
    <submittedName>
        <fullName evidence="2">Uncharacterized protein</fullName>
    </submittedName>
</protein>
<accession>A0AA40KQH7</accession>
<sequence>MNKRAWKEISKLYKLDNSDQGNDRSPRYGAVKPQRRNEECSSSECLPVIAASRGIVISKFNPEAEQEAG</sequence>
<dbReference type="EMBL" id="JAHYIQ010000009">
    <property type="protein sequence ID" value="KAK1128997.1"/>
    <property type="molecule type" value="Genomic_DNA"/>
</dbReference>
<proteinExistence type="predicted"/>
<name>A0AA40KQH7_9HYME</name>
<dbReference type="AlphaFoldDB" id="A0AA40KQH7"/>
<comment type="caution">
    <text evidence="2">The sequence shown here is derived from an EMBL/GenBank/DDBJ whole genome shotgun (WGS) entry which is preliminary data.</text>
</comment>
<feature type="compositionally biased region" description="Basic and acidic residues" evidence="1">
    <location>
        <begin position="16"/>
        <end position="26"/>
    </location>
</feature>
<evidence type="ECO:0000313" key="3">
    <source>
        <dbReference type="Proteomes" id="UP001177670"/>
    </source>
</evidence>
<organism evidence="2 3">
    <name type="scientific">Melipona bicolor</name>
    <dbReference type="NCBI Taxonomy" id="60889"/>
    <lineage>
        <taxon>Eukaryota</taxon>
        <taxon>Metazoa</taxon>
        <taxon>Ecdysozoa</taxon>
        <taxon>Arthropoda</taxon>
        <taxon>Hexapoda</taxon>
        <taxon>Insecta</taxon>
        <taxon>Pterygota</taxon>
        <taxon>Neoptera</taxon>
        <taxon>Endopterygota</taxon>
        <taxon>Hymenoptera</taxon>
        <taxon>Apocrita</taxon>
        <taxon>Aculeata</taxon>
        <taxon>Apoidea</taxon>
        <taxon>Anthophila</taxon>
        <taxon>Apidae</taxon>
        <taxon>Melipona</taxon>
    </lineage>
</organism>
<evidence type="ECO:0000256" key="1">
    <source>
        <dbReference type="SAM" id="MobiDB-lite"/>
    </source>
</evidence>
<dbReference type="Proteomes" id="UP001177670">
    <property type="component" value="Unassembled WGS sequence"/>
</dbReference>
<evidence type="ECO:0000313" key="2">
    <source>
        <dbReference type="EMBL" id="KAK1128997.1"/>
    </source>
</evidence>